<dbReference type="Proteomes" id="UP000679779">
    <property type="component" value="Unassembled WGS sequence"/>
</dbReference>
<evidence type="ECO:0000313" key="2">
    <source>
        <dbReference type="Proteomes" id="UP000679779"/>
    </source>
</evidence>
<protein>
    <recommendedName>
        <fullName evidence="3">DUF2255 domain-containing protein</fullName>
    </recommendedName>
</protein>
<accession>A0A919XEF3</accession>
<dbReference type="RefSeq" id="WP_160041807.1">
    <property type="nucleotide sequence ID" value="NZ_BORQ01000001.1"/>
</dbReference>
<name>A0A919XEF3_9BACL</name>
<proteinExistence type="predicted"/>
<gene>
    <name evidence="1" type="ORF">J2TS6_00940</name>
</gene>
<organism evidence="1 2">
    <name type="scientific">Paenibacillus albilobatus</name>
    <dbReference type="NCBI Taxonomy" id="2716884"/>
    <lineage>
        <taxon>Bacteria</taxon>
        <taxon>Bacillati</taxon>
        <taxon>Bacillota</taxon>
        <taxon>Bacilli</taxon>
        <taxon>Bacillales</taxon>
        <taxon>Paenibacillaceae</taxon>
        <taxon>Paenibacillus</taxon>
    </lineage>
</organism>
<dbReference type="EMBL" id="BORQ01000001">
    <property type="protein sequence ID" value="GIO28953.1"/>
    <property type="molecule type" value="Genomic_DNA"/>
</dbReference>
<dbReference type="AlphaFoldDB" id="A0A919XEF3"/>
<evidence type="ECO:0008006" key="3">
    <source>
        <dbReference type="Google" id="ProtNLM"/>
    </source>
</evidence>
<sequence length="127" mass="14170">MSTWSKEELNRMAESDDLHISPFREDGVTYGTPTWIWSVVVGDSLYVRAYYGQNSRWYQAAVQQKAGRITVAGMTKEVGFEPVDGEIGNLIDDAYRAKYKGSPYLNSMISTRARSATVKVVPHGTNA</sequence>
<dbReference type="PIRSF" id="PIRSF028498">
    <property type="entry name" value="UCP028498"/>
    <property type="match status" value="1"/>
</dbReference>
<evidence type="ECO:0000313" key="1">
    <source>
        <dbReference type="EMBL" id="GIO28953.1"/>
    </source>
</evidence>
<dbReference type="InterPro" id="IPR016888">
    <property type="entry name" value="UCP028498"/>
</dbReference>
<reference evidence="1" key="1">
    <citation type="submission" date="2021-03" db="EMBL/GenBank/DDBJ databases">
        <title>Antimicrobial resistance genes in bacteria isolated from Japanese honey, and their potential for conferring macrolide and lincosamide resistance in the American foulbrood pathogen Paenibacillus larvae.</title>
        <authorList>
            <person name="Okamoto M."/>
            <person name="Kumagai M."/>
            <person name="Kanamori H."/>
            <person name="Takamatsu D."/>
        </authorList>
    </citation>
    <scope>NUCLEOTIDE SEQUENCE</scope>
    <source>
        <strain evidence="1">J2TS6</strain>
    </source>
</reference>
<dbReference type="Pfam" id="PF10012">
    <property type="entry name" value="DUF2255"/>
    <property type="match status" value="1"/>
</dbReference>
<comment type="caution">
    <text evidence="1">The sequence shown here is derived from an EMBL/GenBank/DDBJ whole genome shotgun (WGS) entry which is preliminary data.</text>
</comment>
<keyword evidence="2" id="KW-1185">Reference proteome</keyword>